<evidence type="ECO:0000313" key="1">
    <source>
        <dbReference type="EMBL" id="SFF40293.1"/>
    </source>
</evidence>
<dbReference type="RefSeq" id="WP_143090956.1">
    <property type="nucleotide sequence ID" value="NZ_FONY01000031.1"/>
</dbReference>
<protein>
    <submittedName>
        <fullName evidence="1">Uncharacterized protein</fullName>
    </submittedName>
</protein>
<dbReference type="Proteomes" id="UP000199513">
    <property type="component" value="Unassembled WGS sequence"/>
</dbReference>
<dbReference type="EMBL" id="FONY01000031">
    <property type="protein sequence ID" value="SFF40293.1"/>
    <property type="molecule type" value="Genomic_DNA"/>
</dbReference>
<accession>A0A1I2IF68</accession>
<gene>
    <name evidence="1" type="ORF">SAMN04488541_103130</name>
</gene>
<keyword evidence="2" id="KW-1185">Reference proteome</keyword>
<name>A0A1I2IF68_9BACT</name>
<sequence length="131" mass="15287">MLKNEWLLLFALLLLAGCEHAPLNGRYYTQNNMLEVAPLSHERFAFQIIATASRQTKYISGKAIHVSSSQYFYEGEKQNLLFEFEDNYVRVTQIDNDKSSSYKHFEGTYLFINPAKLHEPTENIMRVSHHQ</sequence>
<dbReference type="PROSITE" id="PS51257">
    <property type="entry name" value="PROKAR_LIPOPROTEIN"/>
    <property type="match status" value="1"/>
</dbReference>
<organism evidence="1 2">
    <name type="scientific">Thermoflexibacter ruber</name>
    <dbReference type="NCBI Taxonomy" id="1003"/>
    <lineage>
        <taxon>Bacteria</taxon>
        <taxon>Pseudomonadati</taxon>
        <taxon>Bacteroidota</taxon>
        <taxon>Cytophagia</taxon>
        <taxon>Cytophagales</taxon>
        <taxon>Thermoflexibacteraceae</taxon>
        <taxon>Thermoflexibacter</taxon>
    </lineage>
</organism>
<reference evidence="1 2" key="1">
    <citation type="submission" date="2016-10" db="EMBL/GenBank/DDBJ databases">
        <authorList>
            <person name="de Groot N.N."/>
        </authorList>
    </citation>
    <scope>NUCLEOTIDE SEQUENCE [LARGE SCALE GENOMIC DNA]</scope>
    <source>
        <strain>GEY</strain>
        <strain evidence="2">DSM 9560</strain>
    </source>
</reference>
<proteinExistence type="predicted"/>
<evidence type="ECO:0000313" key="2">
    <source>
        <dbReference type="Proteomes" id="UP000199513"/>
    </source>
</evidence>
<dbReference type="AlphaFoldDB" id="A0A1I2IF68"/>